<dbReference type="EMBL" id="CP020715">
    <property type="protein sequence ID" value="ARJ06676.1"/>
    <property type="molecule type" value="Genomic_DNA"/>
</dbReference>
<keyword evidence="2" id="KW-0732">Signal</keyword>
<keyword evidence="1" id="KW-0472">Membrane</keyword>
<evidence type="ECO:0000313" key="4">
    <source>
        <dbReference type="Proteomes" id="UP000192775"/>
    </source>
</evidence>
<feature type="chain" id="PRO_5010985480" description="Alpha-amylase" evidence="2">
    <location>
        <begin position="30"/>
        <end position="580"/>
    </location>
</feature>
<organism evidence="3 4">
    <name type="scientific">Cnuibacter physcomitrellae</name>
    <dbReference type="NCBI Taxonomy" id="1619308"/>
    <lineage>
        <taxon>Bacteria</taxon>
        <taxon>Bacillati</taxon>
        <taxon>Actinomycetota</taxon>
        <taxon>Actinomycetes</taxon>
        <taxon>Micrococcales</taxon>
        <taxon>Microbacteriaceae</taxon>
        <taxon>Cnuibacter</taxon>
    </lineage>
</organism>
<protein>
    <recommendedName>
        <fullName evidence="5">Alpha-amylase</fullName>
    </recommendedName>
</protein>
<keyword evidence="1" id="KW-0812">Transmembrane</keyword>
<name>A0A1X9LNA3_9MICO</name>
<dbReference type="KEGG" id="cphy:B5808_16675"/>
<evidence type="ECO:0000256" key="2">
    <source>
        <dbReference type="SAM" id="SignalP"/>
    </source>
</evidence>
<evidence type="ECO:0008006" key="5">
    <source>
        <dbReference type="Google" id="ProtNLM"/>
    </source>
</evidence>
<proteinExistence type="predicted"/>
<gene>
    <name evidence="3" type="ORF">B5808_16675</name>
</gene>
<feature type="signal peptide" evidence="2">
    <location>
        <begin position="1"/>
        <end position="29"/>
    </location>
</feature>
<sequence length="580" mass="58063">MARRGLAGAVAAVIASVALAVGSASVATAAPVDGGTISGRMVTASGDTVPGIVQARLADGTGGYRSAAVQQDGSYELPVPAGSYLVQFVPESDYVTEAAPYGFARAWFPNAQTPADAQAVVVNPNSDTLFVDSALVAAGRVSGTVAGPDPEYWILFSTGGTPPVDPGVDAQLAYAGGDKSWDYRIAPGTYFPVVYAADPETHDATYPLAVLGRIEVTSGGLVSGVDATLQQSGSLDAYIQLPDGSPYANVDVWIGTQQGSGRLGREVTTDSSGHAVFTHLQPGIWDMSVLSDLDTPYAPLFVRGLVVAGGLASDITSAVGDPLPPGATATPSTRTADGVLLVDRGPLTLTVSDAIDLEGVSYIVSDDTEGPAPLTGDFTQDASGTWTATIDLSGTVGKTSIGLTQEFDLGLTAQTIMPVAIPLAVAETDLIAANRGDVQTPSTATAGTATTISGLSAGGWYYAWWFSSPTAGGWMQADASGTLTAVVPASLAAGDHTVALVSELRQIAGWTPVTVLAAGGGGGGGGGGSSSGGGSGAGSVQLAATGSAAYVAGGIALALLVAGAVVVLVRRRATRSEARR</sequence>
<keyword evidence="1" id="KW-1133">Transmembrane helix</keyword>
<keyword evidence="4" id="KW-1185">Reference proteome</keyword>
<accession>A0A1X9LNA3</accession>
<dbReference type="STRING" id="1619308.B5808_16675"/>
<evidence type="ECO:0000256" key="1">
    <source>
        <dbReference type="SAM" id="Phobius"/>
    </source>
</evidence>
<feature type="transmembrane region" description="Helical" evidence="1">
    <location>
        <begin position="548"/>
        <end position="569"/>
    </location>
</feature>
<evidence type="ECO:0000313" key="3">
    <source>
        <dbReference type="EMBL" id="ARJ06676.1"/>
    </source>
</evidence>
<dbReference type="Proteomes" id="UP000192775">
    <property type="component" value="Chromosome"/>
</dbReference>
<reference evidence="3 4" key="1">
    <citation type="submission" date="2017-04" db="EMBL/GenBank/DDBJ databases">
        <authorList>
            <person name="Afonso C.L."/>
            <person name="Miller P.J."/>
            <person name="Scott M.A."/>
            <person name="Spackman E."/>
            <person name="Goraichik I."/>
            <person name="Dimitrov K.M."/>
            <person name="Suarez D.L."/>
            <person name="Swayne D.E."/>
        </authorList>
    </citation>
    <scope>NUCLEOTIDE SEQUENCE [LARGE SCALE GENOMIC DNA]</scope>
    <source>
        <strain evidence="4">XA(T)</strain>
    </source>
</reference>
<dbReference type="AlphaFoldDB" id="A0A1X9LNA3"/>